<organism evidence="2 3">
    <name type="scientific">Roseburia porci</name>
    <dbReference type="NCBI Taxonomy" id="2605790"/>
    <lineage>
        <taxon>Bacteria</taxon>
        <taxon>Bacillati</taxon>
        <taxon>Bacillota</taxon>
        <taxon>Clostridia</taxon>
        <taxon>Lachnospirales</taxon>
        <taxon>Lachnospiraceae</taxon>
        <taxon>Roseburia</taxon>
    </lineage>
</organism>
<evidence type="ECO:0000313" key="3">
    <source>
        <dbReference type="Proteomes" id="UP000474024"/>
    </source>
</evidence>
<accession>A0A6L5YTS4</accession>
<evidence type="ECO:0000313" key="2">
    <source>
        <dbReference type="EMBL" id="MST75376.1"/>
    </source>
</evidence>
<keyword evidence="2" id="KW-0808">Transferase</keyword>
<dbReference type="EMBL" id="VUNI01000017">
    <property type="protein sequence ID" value="MST75376.1"/>
    <property type="molecule type" value="Genomic_DNA"/>
</dbReference>
<protein>
    <submittedName>
        <fullName evidence="2">Glycosyltransferase family 1 protein</fullName>
    </submittedName>
</protein>
<gene>
    <name evidence="2" type="ORF">FYJ75_10150</name>
</gene>
<reference evidence="2 3" key="1">
    <citation type="submission" date="2019-08" db="EMBL/GenBank/DDBJ databases">
        <title>In-depth cultivation of the pig gut microbiome towards novel bacterial diversity and tailored functional studies.</title>
        <authorList>
            <person name="Wylensek D."/>
            <person name="Hitch T.C.A."/>
            <person name="Clavel T."/>
        </authorList>
    </citation>
    <scope>NUCLEOTIDE SEQUENCE [LARGE SCALE GENOMIC DNA]</scope>
    <source>
        <strain evidence="2 3">MUC/MUC-530-WT-4D</strain>
    </source>
</reference>
<comment type="caution">
    <text evidence="2">The sequence shown here is derived from an EMBL/GenBank/DDBJ whole genome shotgun (WGS) entry which is preliminary data.</text>
</comment>
<dbReference type="Proteomes" id="UP000474024">
    <property type="component" value="Unassembled WGS sequence"/>
</dbReference>
<keyword evidence="3" id="KW-1185">Reference proteome</keyword>
<dbReference type="RefSeq" id="WP_154430342.1">
    <property type="nucleotide sequence ID" value="NZ_VUNI01000017.1"/>
</dbReference>
<feature type="domain" description="Spore protein YkvP/CgeB glycosyl transferase-like" evidence="1">
    <location>
        <begin position="236"/>
        <end position="381"/>
    </location>
</feature>
<dbReference type="GO" id="GO:0016740">
    <property type="term" value="F:transferase activity"/>
    <property type="evidence" value="ECO:0007669"/>
    <property type="project" value="UniProtKB-KW"/>
</dbReference>
<evidence type="ECO:0000259" key="1">
    <source>
        <dbReference type="Pfam" id="PF13524"/>
    </source>
</evidence>
<proteinExistence type="predicted"/>
<dbReference type="Pfam" id="PF13524">
    <property type="entry name" value="Glyco_trans_1_2"/>
    <property type="match status" value="1"/>
</dbReference>
<dbReference type="AlphaFoldDB" id="A0A6L5YTS4"/>
<sequence length="385" mass="44863">MKKVLIFSSREICYFSGTFFSEQIAHAFEELGYEVDVCHIAPEEDYEQKLESYMDQEFTCIVDINSLLPQLGLDDGSRYLDHLAGPFFDLIVDHPLFHHNTLLNATDRMHVVLLDECQKAYVEQYYPMVKHVHMMPLSANEASCFEQKSVDKKVLVIGTMEREDHIRELIDQMKPDRKSNALRMIDYILADPEMTYEKALEEILSEQGMTLPAEQFAIELNALYPVQFFVRNYDRRKAVQTLLNAHIPVKTIGDGWDKVHFENEQYLEKKKGIHIAVSYEAIAKEWVLFNCTPFFNHGIHDRILAGMANHTAVLTDKSRYMQTHLEQKGCVKTYSLQDMDTLVEGVKELLGNRKLWTEQTACAYDCFCREHTWKHRVLELLSYIE</sequence>
<name>A0A6L5YTS4_9FIRM</name>
<dbReference type="InterPro" id="IPR055259">
    <property type="entry name" value="YkvP/CgeB_Glyco_trans-like"/>
</dbReference>